<keyword evidence="7 11" id="KW-0784">Thiamine biosynthesis</keyword>
<dbReference type="GO" id="GO:0019288">
    <property type="term" value="P:isopentenyl diphosphate biosynthetic process, methylerythritol 4-phosphate pathway"/>
    <property type="evidence" value="ECO:0007669"/>
    <property type="project" value="TreeGrafter"/>
</dbReference>
<dbReference type="InterPro" id="IPR009014">
    <property type="entry name" value="Transketo_C/PFOR_II"/>
</dbReference>
<dbReference type="FunFam" id="3.40.50.970:FF:000005">
    <property type="entry name" value="1-deoxy-D-xylulose-5-phosphate synthase"/>
    <property type="match status" value="1"/>
</dbReference>
<comment type="similarity">
    <text evidence="2 11">Belongs to the transketolase family. DXPS subfamily.</text>
</comment>
<comment type="subunit">
    <text evidence="3 11">Homodimer.</text>
</comment>
<dbReference type="SUPFAM" id="SSF52518">
    <property type="entry name" value="Thiamin diphosphate-binding fold (THDP-binding)"/>
    <property type="match status" value="2"/>
</dbReference>
<feature type="binding site" evidence="11">
    <location>
        <position position="177"/>
    </location>
    <ligand>
        <name>Mg(2+)</name>
        <dbReference type="ChEBI" id="CHEBI:18420"/>
    </ligand>
</feature>
<feature type="binding site" evidence="11">
    <location>
        <begin position="148"/>
        <end position="149"/>
    </location>
    <ligand>
        <name>thiamine diphosphate</name>
        <dbReference type="ChEBI" id="CHEBI:58937"/>
    </ligand>
</feature>
<feature type="binding site" evidence="11">
    <location>
        <begin position="116"/>
        <end position="118"/>
    </location>
    <ligand>
        <name>thiamine diphosphate</name>
        <dbReference type="ChEBI" id="CHEBI:58937"/>
    </ligand>
</feature>
<dbReference type="InterPro" id="IPR049557">
    <property type="entry name" value="Transketolase_CS"/>
</dbReference>
<dbReference type="PANTHER" id="PTHR43322:SF5">
    <property type="entry name" value="1-DEOXY-D-XYLULOSE-5-PHOSPHATE SYNTHASE, CHLOROPLASTIC"/>
    <property type="match status" value="1"/>
</dbReference>
<dbReference type="Gene3D" id="3.40.50.920">
    <property type="match status" value="1"/>
</dbReference>
<sequence>MTYTLLNNIDDPADLRKLDRRQLGTLADELRAYVLESVSQTGGHLSSNLGTVELTIALHYVFDTPSDRIVWDVGHQSYPHKILTGRRDRMSTLRQYGGISGFPRRSESEYDTFGTAHSSTSISAALGMALGARTMGQKRVGIAVIGDGAMTAGMAFEAMNNAGVYKDLPLLVVLNDNDMSISPPVGMLNKHLARLLSGQFYAATKKGIEKVLSVAPPVLEFAKRLEEHAKGMVVPATLFEEFGFDYIGPIDGHDLQSLVPTLQNIRQRALEGHGPQFLHVVTKKGQGYKLAEADPILYHGPGKFNPAEGIRPAAKPSRKTYTQVFGDWLCDMAAADPRLIGVTPAMREGSGMVEFEKRFPDRYYDVGIAEQHAVTFAGGLACEGLKPVVAIYSTFLQRGYDQLIHDVALQNLPVVFALDRAGLVGADGATHAGAYDIPYLRCIPNMMVMTPSDENECRQLLTTAFQQDCPTAVRYPRGAGVGVATEAALTALPVGKGEIRRTGQARAGQRVAILAFGSMLHPSLAAADALDATVANMRFVKPLDVDLVRQLAADHDYLVTVEEGATMGGAGSAVLEALAEAGIEVPTLVLGLPDRFIDHGDPAFLLSQCGLDAAGIERAVRERFGLADQPVKVATRVA</sequence>
<dbReference type="EC" id="2.2.1.7" evidence="11"/>
<dbReference type="FunFam" id="3.40.50.920:FF:000002">
    <property type="entry name" value="1-deoxy-D-xylulose-5-phosphate synthase"/>
    <property type="match status" value="1"/>
</dbReference>
<reference evidence="14" key="1">
    <citation type="submission" date="2018-11" db="EMBL/GenBank/DDBJ databases">
        <title>FDA dAtabase for Regulatory Grade micrObial Sequences (FDA-ARGOS): Supporting development and validation of Infectious Disease Dx tests.</title>
        <authorList>
            <person name="Goldberg B."/>
            <person name="Campos J."/>
            <person name="Tallon L."/>
            <person name="Sadzewicz L."/>
            <person name="Zhao X."/>
            <person name="Vavikolanu K."/>
            <person name="Mehta A."/>
            <person name="Aluvathingal J."/>
            <person name="Nadendla S."/>
            <person name="Geyer C."/>
            <person name="Nandy P."/>
            <person name="Yan Y."/>
            <person name="Sichtig H."/>
        </authorList>
    </citation>
    <scope>NUCLEOTIDE SEQUENCE [LARGE SCALE GENOMIC DNA]</scope>
    <source>
        <strain evidence="14">FDAARGOS_614</strain>
    </source>
</reference>
<comment type="catalytic activity">
    <reaction evidence="11">
        <text>D-glyceraldehyde 3-phosphate + pyruvate + H(+) = 1-deoxy-D-xylulose 5-phosphate + CO2</text>
        <dbReference type="Rhea" id="RHEA:12605"/>
        <dbReference type="ChEBI" id="CHEBI:15361"/>
        <dbReference type="ChEBI" id="CHEBI:15378"/>
        <dbReference type="ChEBI" id="CHEBI:16526"/>
        <dbReference type="ChEBI" id="CHEBI:57792"/>
        <dbReference type="ChEBI" id="CHEBI:59776"/>
        <dbReference type="EC" id="2.2.1.7"/>
    </reaction>
</comment>
<dbReference type="Pfam" id="PF02780">
    <property type="entry name" value="Transketolase_C"/>
    <property type="match status" value="1"/>
</dbReference>
<dbReference type="KEGG" id="cpau:EHF44_09945"/>
<dbReference type="PROSITE" id="PS00801">
    <property type="entry name" value="TRANSKETOLASE_1"/>
    <property type="match status" value="1"/>
</dbReference>
<dbReference type="PROSITE" id="PS00802">
    <property type="entry name" value="TRANSKETOLASE_2"/>
    <property type="match status" value="1"/>
</dbReference>
<dbReference type="CDD" id="cd07033">
    <property type="entry name" value="TPP_PYR_DXS_TK_like"/>
    <property type="match status" value="1"/>
</dbReference>
<comment type="function">
    <text evidence="10 11">Catalyzes the acyloin condensation reaction between C atoms 2 and 3 of pyruvate and glyceraldehyde 3-phosphate to yield 1-deoxy-D-xylulose-5-phosphate (DXP).</text>
</comment>
<dbReference type="Proteomes" id="UP000270411">
    <property type="component" value="Chromosome 1"/>
</dbReference>
<dbReference type="HAMAP" id="MF_00315">
    <property type="entry name" value="DXP_synth"/>
    <property type="match status" value="1"/>
</dbReference>
<keyword evidence="5 11" id="KW-0479">Metal-binding</keyword>
<dbReference type="InterPro" id="IPR033248">
    <property type="entry name" value="Transketolase_C"/>
</dbReference>
<dbReference type="GO" id="GO:0009228">
    <property type="term" value="P:thiamine biosynthetic process"/>
    <property type="evidence" value="ECO:0007669"/>
    <property type="project" value="UniProtKB-UniRule"/>
</dbReference>
<keyword evidence="4 11" id="KW-0808">Transferase</keyword>
<evidence type="ECO:0000256" key="6">
    <source>
        <dbReference type="ARBA" id="ARBA00022842"/>
    </source>
</evidence>
<dbReference type="GO" id="GO:0005829">
    <property type="term" value="C:cytosol"/>
    <property type="evidence" value="ECO:0007669"/>
    <property type="project" value="TreeGrafter"/>
</dbReference>
<accession>A0A3G8H0F7</accession>
<dbReference type="SMART" id="SM00861">
    <property type="entry name" value="Transket_pyr"/>
    <property type="match status" value="1"/>
</dbReference>
<evidence type="ECO:0000256" key="3">
    <source>
        <dbReference type="ARBA" id="ARBA00011738"/>
    </source>
</evidence>
<dbReference type="GO" id="GO:0008661">
    <property type="term" value="F:1-deoxy-D-xylulose-5-phosphate synthase activity"/>
    <property type="evidence" value="ECO:0007669"/>
    <property type="project" value="UniProtKB-UniRule"/>
</dbReference>
<dbReference type="Pfam" id="PF13292">
    <property type="entry name" value="DXP_synthase_N"/>
    <property type="match status" value="1"/>
</dbReference>
<feature type="domain" description="Transketolase-like pyrimidine-binding" evidence="12">
    <location>
        <begin position="319"/>
        <end position="483"/>
    </location>
</feature>
<dbReference type="OrthoDB" id="9803371at2"/>
<comment type="cofactor">
    <cofactor evidence="11">
        <name>thiamine diphosphate</name>
        <dbReference type="ChEBI" id="CHEBI:58937"/>
    </cofactor>
    <text evidence="11">Binds 1 thiamine pyrophosphate per subunit.</text>
</comment>
<dbReference type="InterPro" id="IPR029061">
    <property type="entry name" value="THDP-binding"/>
</dbReference>
<evidence type="ECO:0000256" key="4">
    <source>
        <dbReference type="ARBA" id="ARBA00022679"/>
    </source>
</evidence>
<dbReference type="Gene3D" id="3.40.50.970">
    <property type="match status" value="2"/>
</dbReference>
<feature type="binding site" evidence="11">
    <location>
        <position position="370"/>
    </location>
    <ligand>
        <name>thiamine diphosphate</name>
        <dbReference type="ChEBI" id="CHEBI:58937"/>
    </ligand>
</feature>
<dbReference type="NCBIfam" id="NF003933">
    <property type="entry name" value="PRK05444.2-2"/>
    <property type="match status" value="1"/>
</dbReference>
<name>A0A3G8H0F7_9BURK</name>
<evidence type="ECO:0000256" key="9">
    <source>
        <dbReference type="ARBA" id="ARBA00023229"/>
    </source>
</evidence>
<comment type="cofactor">
    <cofactor evidence="11">
        <name>Mg(2+)</name>
        <dbReference type="ChEBI" id="CHEBI:18420"/>
    </cofactor>
    <text evidence="11">Binds 1 Mg(2+) ion per subunit.</text>
</comment>
<dbReference type="InterPro" id="IPR005477">
    <property type="entry name" value="Dxylulose-5-P_synthase"/>
</dbReference>
<dbReference type="GO" id="GO:0030976">
    <property type="term" value="F:thiamine pyrophosphate binding"/>
    <property type="evidence" value="ECO:0007669"/>
    <property type="project" value="UniProtKB-UniRule"/>
</dbReference>
<protein>
    <recommendedName>
        <fullName evidence="11">1-deoxy-D-xylulose-5-phosphate synthase</fullName>
        <ecNumber evidence="11">2.2.1.7</ecNumber>
    </recommendedName>
    <alternativeName>
        <fullName evidence="11">1-deoxyxylulose-5-phosphate synthase</fullName>
        <shortName evidence="11">DXP synthase</shortName>
        <shortName evidence="11">DXPS</shortName>
    </alternativeName>
</protein>
<evidence type="ECO:0000256" key="11">
    <source>
        <dbReference type="HAMAP-Rule" id="MF_00315"/>
    </source>
</evidence>
<evidence type="ECO:0000256" key="8">
    <source>
        <dbReference type="ARBA" id="ARBA00023052"/>
    </source>
</evidence>
<keyword evidence="8 11" id="KW-0786">Thiamine pyrophosphate</keyword>
<evidence type="ECO:0000256" key="2">
    <source>
        <dbReference type="ARBA" id="ARBA00011081"/>
    </source>
</evidence>
<keyword evidence="6 11" id="KW-0460">Magnesium</keyword>
<dbReference type="AlphaFoldDB" id="A0A3G8H0F7"/>
<feature type="binding site" evidence="11">
    <location>
        <position position="147"/>
    </location>
    <ligand>
        <name>Mg(2+)</name>
        <dbReference type="ChEBI" id="CHEBI:18420"/>
    </ligand>
</feature>
<feature type="binding site" evidence="11">
    <location>
        <position position="177"/>
    </location>
    <ligand>
        <name>thiamine diphosphate</name>
        <dbReference type="ChEBI" id="CHEBI:58937"/>
    </ligand>
</feature>
<gene>
    <name evidence="11" type="primary">dxs</name>
    <name evidence="13" type="ORF">EHF44_09945</name>
</gene>
<dbReference type="UniPathway" id="UPA00064">
    <property type="reaction ID" value="UER00091"/>
</dbReference>
<dbReference type="RefSeq" id="WP_124683596.1">
    <property type="nucleotide sequence ID" value="NZ_CP033969.1"/>
</dbReference>
<organism evidence="13 14">
    <name type="scientific">Cupriavidus pauculus</name>
    <dbReference type="NCBI Taxonomy" id="82633"/>
    <lineage>
        <taxon>Bacteria</taxon>
        <taxon>Pseudomonadati</taxon>
        <taxon>Pseudomonadota</taxon>
        <taxon>Betaproteobacteria</taxon>
        <taxon>Burkholderiales</taxon>
        <taxon>Burkholderiaceae</taxon>
        <taxon>Cupriavidus</taxon>
    </lineage>
</organism>
<dbReference type="Pfam" id="PF02779">
    <property type="entry name" value="Transket_pyr"/>
    <property type="match status" value="1"/>
</dbReference>
<dbReference type="GO" id="GO:0016114">
    <property type="term" value="P:terpenoid biosynthetic process"/>
    <property type="evidence" value="ECO:0007669"/>
    <property type="project" value="UniProtKB-UniRule"/>
</dbReference>
<proteinExistence type="inferred from homology"/>
<evidence type="ECO:0000256" key="10">
    <source>
        <dbReference type="ARBA" id="ARBA00055605"/>
    </source>
</evidence>
<dbReference type="SUPFAM" id="SSF52922">
    <property type="entry name" value="TK C-terminal domain-like"/>
    <property type="match status" value="1"/>
</dbReference>
<dbReference type="PANTHER" id="PTHR43322">
    <property type="entry name" value="1-D-DEOXYXYLULOSE 5-PHOSPHATE SYNTHASE-RELATED"/>
    <property type="match status" value="1"/>
</dbReference>
<dbReference type="InterPro" id="IPR020826">
    <property type="entry name" value="Transketolase_BS"/>
</dbReference>
<evidence type="ECO:0000256" key="1">
    <source>
        <dbReference type="ARBA" id="ARBA00004980"/>
    </source>
</evidence>
<evidence type="ECO:0000313" key="14">
    <source>
        <dbReference type="Proteomes" id="UP000270411"/>
    </source>
</evidence>
<keyword evidence="9 11" id="KW-0414">Isoprene biosynthesis</keyword>
<dbReference type="EMBL" id="CP033969">
    <property type="protein sequence ID" value="AZG13745.1"/>
    <property type="molecule type" value="Genomic_DNA"/>
</dbReference>
<evidence type="ECO:0000313" key="13">
    <source>
        <dbReference type="EMBL" id="AZG13745.1"/>
    </source>
</evidence>
<dbReference type="GO" id="GO:0000287">
    <property type="term" value="F:magnesium ion binding"/>
    <property type="evidence" value="ECO:0007669"/>
    <property type="project" value="UniProtKB-UniRule"/>
</dbReference>
<dbReference type="InterPro" id="IPR005475">
    <property type="entry name" value="Transketolase-like_Pyr-bd"/>
</dbReference>
<dbReference type="NCBIfam" id="TIGR00204">
    <property type="entry name" value="dxs"/>
    <property type="match status" value="1"/>
</dbReference>
<evidence type="ECO:0000259" key="12">
    <source>
        <dbReference type="SMART" id="SM00861"/>
    </source>
</evidence>
<evidence type="ECO:0000256" key="7">
    <source>
        <dbReference type="ARBA" id="ARBA00022977"/>
    </source>
</evidence>
<feature type="binding site" evidence="11">
    <location>
        <position position="75"/>
    </location>
    <ligand>
        <name>thiamine diphosphate</name>
        <dbReference type="ChEBI" id="CHEBI:58937"/>
    </ligand>
</feature>
<comment type="pathway">
    <text evidence="1 11">Metabolic intermediate biosynthesis; 1-deoxy-D-xylulose 5-phosphate biosynthesis; 1-deoxy-D-xylulose 5-phosphate from D-glyceraldehyde 3-phosphate and pyruvate: step 1/1.</text>
</comment>
<evidence type="ECO:0000256" key="5">
    <source>
        <dbReference type="ARBA" id="ARBA00022723"/>
    </source>
</evidence>
<feature type="binding site" evidence="11">
    <location>
        <position position="288"/>
    </location>
    <ligand>
        <name>thiamine diphosphate</name>
        <dbReference type="ChEBI" id="CHEBI:58937"/>
    </ligand>
</feature>
<dbReference type="CDD" id="cd02007">
    <property type="entry name" value="TPP_DXS"/>
    <property type="match status" value="1"/>
</dbReference>